<proteinExistence type="predicted"/>
<dbReference type="EMBL" id="OP880252">
    <property type="protein sequence ID" value="WAE39506.1"/>
    <property type="molecule type" value="Genomic_DNA"/>
</dbReference>
<name>A0A9E9A646_9CAUD</name>
<reference evidence="1 2" key="1">
    <citation type="submission" date="2022-10" db="EMBL/GenBank/DDBJ databases">
        <title>Evolutionary Diversification of Methanotrophic Ca. Methanophagales (ANME-1) and Their Expansive Virome.</title>
        <authorList>
            <person name="Laso-Perez R."/>
            <person name="Wu F."/>
            <person name="Cremiere A."/>
            <person name="Speth D.R."/>
            <person name="Magyar J.S."/>
            <person name="Krupovic M."/>
            <person name="Orphan V.J."/>
        </authorList>
    </citation>
    <scope>NUCLEOTIDE SEQUENCE [LARGE SCALE GENOMIC DNA]</scope>
</reference>
<keyword evidence="2" id="KW-1185">Reference proteome</keyword>
<protein>
    <recommendedName>
        <fullName evidence="3">Glycosyltransferase</fullName>
    </recommendedName>
</protein>
<evidence type="ECO:0000313" key="1">
    <source>
        <dbReference type="EMBL" id="WAE39506.1"/>
    </source>
</evidence>
<dbReference type="Gene3D" id="3.90.550.10">
    <property type="entry name" value="Spore Coat Polysaccharide Biosynthesis Protein SpsA, Chain A"/>
    <property type="match status" value="1"/>
</dbReference>
<sequence length="260" mass="30655">MHFSIIVATNRGPEVLQYLFLNTHKESELIIVDSHYNEETKRWLSEQRGYSSIVYAPCKRSPYNWQRDFSQSLNTALCLAEHEYIIRADDYIEFKEDFFDVAERDVKTFPKKTLIIGQKAQEYNGEEKFIDYMSQRGIGGRYRYVNVENPAFTFSFGVAPLQLFLDLNGYDERYDMGYGFEDRDFLHRALKAGYVAILDKLLMGYGHAHKPHKSIISLPQIIYDITFTEIECGKVWAYNPYKLIDKRAEMLEERDKWIVK</sequence>
<accession>A0A9E9A646</accession>
<dbReference type="Proteomes" id="UP001156259">
    <property type="component" value="Segment"/>
</dbReference>
<evidence type="ECO:0000313" key="2">
    <source>
        <dbReference type="Proteomes" id="UP001156259"/>
    </source>
</evidence>
<gene>
    <name evidence="1" type="ORF">LDLAKGPJ_00082</name>
</gene>
<evidence type="ECO:0008006" key="3">
    <source>
        <dbReference type="Google" id="ProtNLM"/>
    </source>
</evidence>
<organism evidence="1 2">
    <name type="scientific">Methanophagales virus GBV301</name>
    <dbReference type="NCBI Taxonomy" id="2999280"/>
    <lineage>
        <taxon>Viruses</taxon>
        <taxon>Duplodnaviria</taxon>
        <taxon>Heunggongvirae</taxon>
        <taxon>Uroviricota</taxon>
        <taxon>Caudoviricetes</taxon>
        <taxon>Nakonvirales</taxon>
        <taxon>Ekchuahviridae</taxon>
        <taxon>Kukulkanvirus</taxon>
        <taxon>Kukulkanvirus guaymasense</taxon>
    </lineage>
</organism>
<dbReference type="InterPro" id="IPR029044">
    <property type="entry name" value="Nucleotide-diphossugar_trans"/>
</dbReference>
<dbReference type="SUPFAM" id="SSF53448">
    <property type="entry name" value="Nucleotide-diphospho-sugar transferases"/>
    <property type="match status" value="1"/>
</dbReference>